<dbReference type="InterPro" id="IPR058240">
    <property type="entry name" value="rSAM_sf"/>
</dbReference>
<sequence>MNDQEHVNSMKRAKELKSKINDYLNARDNIQTGLERIEENSQTKSKIITTLKATDKDWSNWKWQIKNRFSNVEQLQKILNTCPQLEDIKKVERVYRWAVSPYYLSLSAVDNVNCPIRKQFIPSILELQDELGLSDPVDEKNTSPTKAVVRRYPDRLIIKVTNQCASFCRHCQRKRTIGKQDLHTSSGNIEKAVDYIKKNPEIRDVLITGGDALLLSDKKLDWLLTELDNINHVEIKRIGTRVPVTLPMRITEKLCGILGNHPPLYINTQFNHPLEVTPEAATACNKLIQAGVVLSNQSVLLKEINDNPHIIKKLNQELLKIRVRPYYLFHAMPVKGTRHFSTKLSVGLEIMEKLRGYTSGLAIPSYIVNVNGGLGKVPIQPQYLFFNEHNEITLRTWENKLVAFIEKS</sequence>
<dbReference type="SUPFAM" id="SSF102114">
    <property type="entry name" value="Radical SAM enzymes"/>
    <property type="match status" value="1"/>
</dbReference>
<dbReference type="EC" id="5.4.3.2" evidence="12"/>
<accession>C8W2K3</accession>
<feature type="binding site" evidence="9">
    <location>
        <position position="171"/>
    </location>
    <ligand>
        <name>[4Fe-4S] cluster</name>
        <dbReference type="ChEBI" id="CHEBI:49883"/>
        <note>4Fe-4S-S-AdoMet</note>
    </ligand>
</feature>
<keyword evidence="6" id="KW-0408">Iron</keyword>
<dbReference type="NCBIfam" id="TIGR04368">
    <property type="entry name" value="Glu_2_3_NH3_mut"/>
    <property type="match status" value="1"/>
</dbReference>
<dbReference type="Pfam" id="PF04055">
    <property type="entry name" value="Radical_SAM"/>
    <property type="match status" value="1"/>
</dbReference>
<evidence type="ECO:0000256" key="7">
    <source>
        <dbReference type="ARBA" id="ARBA00023014"/>
    </source>
</evidence>
<protein>
    <submittedName>
        <fullName evidence="12">Lysine 2,3-aminomutase YodO family protein</fullName>
        <ecNumber evidence="12">5.4.3.2</ecNumber>
    </submittedName>
</protein>
<evidence type="ECO:0000256" key="6">
    <source>
        <dbReference type="ARBA" id="ARBA00023004"/>
    </source>
</evidence>
<dbReference type="AlphaFoldDB" id="C8W2K3"/>
<dbReference type="OrthoDB" id="9768064at2"/>
<dbReference type="InterPro" id="IPR007197">
    <property type="entry name" value="rSAM"/>
</dbReference>
<dbReference type="HOGENOM" id="CLU_032161_0_1_9"/>
<dbReference type="GO" id="GO:0046872">
    <property type="term" value="F:metal ion binding"/>
    <property type="evidence" value="ECO:0007669"/>
    <property type="project" value="UniProtKB-KW"/>
</dbReference>
<comment type="cofactor">
    <cofactor evidence="1 10">
        <name>pyridoxal 5'-phosphate</name>
        <dbReference type="ChEBI" id="CHEBI:597326"/>
    </cofactor>
</comment>
<dbReference type="Gene3D" id="6.10.140.1170">
    <property type="match status" value="1"/>
</dbReference>
<proteinExistence type="predicted"/>
<dbReference type="STRING" id="485916.Dtox_2931"/>
<keyword evidence="4 9" id="KW-0479">Metal-binding</keyword>
<dbReference type="GO" id="GO:0051539">
    <property type="term" value="F:4 iron, 4 sulfur cluster binding"/>
    <property type="evidence" value="ECO:0007669"/>
    <property type="project" value="UniProtKB-KW"/>
</dbReference>
<evidence type="ECO:0000259" key="11">
    <source>
        <dbReference type="PROSITE" id="PS51918"/>
    </source>
</evidence>
<dbReference type="InterPro" id="IPR013785">
    <property type="entry name" value="Aldolase_TIM"/>
</dbReference>
<evidence type="ECO:0000256" key="9">
    <source>
        <dbReference type="PIRSR" id="PIRSR004911-1"/>
    </source>
</evidence>
<gene>
    <name evidence="12" type="ordered locus">Dtox_2931</name>
</gene>
<feature type="binding site" evidence="9">
    <location>
        <position position="168"/>
    </location>
    <ligand>
        <name>[4Fe-4S] cluster</name>
        <dbReference type="ChEBI" id="CHEBI:49883"/>
        <note>4Fe-4S-S-AdoMet</note>
    </ligand>
</feature>
<dbReference type="eggNOG" id="COG1509">
    <property type="taxonomic scope" value="Bacteria"/>
</dbReference>
<dbReference type="PROSITE" id="PS51918">
    <property type="entry name" value="RADICAL_SAM"/>
    <property type="match status" value="1"/>
</dbReference>
<keyword evidence="13" id="KW-1185">Reference proteome</keyword>
<dbReference type="PANTHER" id="PTHR30538:SF0">
    <property type="entry name" value="L-LYSINE 2,3-AMINOMUTASE AQ_1632-RELATED"/>
    <property type="match status" value="1"/>
</dbReference>
<organism evidence="12 13">
    <name type="scientific">Desulfofarcimen acetoxidans (strain ATCC 49208 / DSM 771 / KCTC 5769 / VKM B-1644 / 5575)</name>
    <name type="common">Desulfotomaculum acetoxidans</name>
    <dbReference type="NCBI Taxonomy" id="485916"/>
    <lineage>
        <taxon>Bacteria</taxon>
        <taxon>Bacillati</taxon>
        <taxon>Bacillota</taxon>
        <taxon>Clostridia</taxon>
        <taxon>Eubacteriales</taxon>
        <taxon>Peptococcaceae</taxon>
        <taxon>Desulfofarcimen</taxon>
    </lineage>
</organism>
<evidence type="ECO:0000256" key="3">
    <source>
        <dbReference type="ARBA" id="ARBA00022691"/>
    </source>
</evidence>
<keyword evidence="5 10" id="KW-0663">Pyridoxal phosphate</keyword>
<keyword evidence="8 12" id="KW-0413">Isomerase</keyword>
<dbReference type="EMBL" id="CP001720">
    <property type="protein sequence ID" value="ACV63687.1"/>
    <property type="molecule type" value="Genomic_DNA"/>
</dbReference>
<keyword evidence="7 9" id="KW-0411">Iron-sulfur</keyword>
<dbReference type="SFLD" id="SFLDG01070">
    <property type="entry name" value="PLP-dependent"/>
    <property type="match status" value="1"/>
</dbReference>
<evidence type="ECO:0000256" key="4">
    <source>
        <dbReference type="ARBA" id="ARBA00022723"/>
    </source>
</evidence>
<dbReference type="GO" id="GO:0050066">
    <property type="term" value="F:L-lysine 2,3-aminomutase activity"/>
    <property type="evidence" value="ECO:0007669"/>
    <property type="project" value="UniProtKB-EC"/>
</dbReference>
<reference evidence="12 13" key="1">
    <citation type="journal article" date="2009" name="Stand. Genomic Sci.">
        <title>Complete genome sequence of Desulfotomaculum acetoxidans type strain (5575).</title>
        <authorList>
            <person name="Spring S."/>
            <person name="Lapidus A."/>
            <person name="Schroder M."/>
            <person name="Gleim D."/>
            <person name="Sims D."/>
            <person name="Meincke L."/>
            <person name="Glavina Del Rio T."/>
            <person name="Tice H."/>
            <person name="Copeland A."/>
            <person name="Cheng J.F."/>
            <person name="Lucas S."/>
            <person name="Chen F."/>
            <person name="Nolan M."/>
            <person name="Bruce D."/>
            <person name="Goodwin L."/>
            <person name="Pitluck S."/>
            <person name="Ivanova N."/>
            <person name="Mavromatis K."/>
            <person name="Mikhailova N."/>
            <person name="Pati A."/>
            <person name="Chen A."/>
            <person name="Palaniappan K."/>
            <person name="Land M."/>
            <person name="Hauser L."/>
            <person name="Chang Y.J."/>
            <person name="Jeffries C.D."/>
            <person name="Chain P."/>
            <person name="Saunders E."/>
            <person name="Brettin T."/>
            <person name="Detter J.C."/>
            <person name="Goker M."/>
            <person name="Bristow J."/>
            <person name="Eisen J.A."/>
            <person name="Markowitz V."/>
            <person name="Hugenholtz P."/>
            <person name="Kyrpides N.C."/>
            <person name="Klenk H.P."/>
            <person name="Han C."/>
        </authorList>
    </citation>
    <scope>NUCLEOTIDE SEQUENCE [LARGE SCALE GENOMIC DNA]</scope>
    <source>
        <strain evidence="13">ATCC 49208 / DSM 771 / VKM B-1644</strain>
    </source>
</reference>
<keyword evidence="2 9" id="KW-0004">4Fe-4S</keyword>
<evidence type="ECO:0000256" key="2">
    <source>
        <dbReference type="ARBA" id="ARBA00022485"/>
    </source>
</evidence>
<dbReference type="RefSeq" id="WP_015758379.1">
    <property type="nucleotide sequence ID" value="NC_013216.1"/>
</dbReference>
<evidence type="ECO:0000313" key="12">
    <source>
        <dbReference type="EMBL" id="ACV63687.1"/>
    </source>
</evidence>
<dbReference type="PIRSF" id="PIRSF004911">
    <property type="entry name" value="DUF160"/>
    <property type="match status" value="1"/>
</dbReference>
<dbReference type="InterPro" id="IPR030801">
    <property type="entry name" value="Glu_2_3_NH3_mut"/>
</dbReference>
<evidence type="ECO:0000256" key="5">
    <source>
        <dbReference type="ARBA" id="ARBA00022898"/>
    </source>
</evidence>
<dbReference type="NCBIfam" id="TIGR00238">
    <property type="entry name" value="KamA family radical SAM protein"/>
    <property type="match status" value="1"/>
</dbReference>
<evidence type="ECO:0000256" key="8">
    <source>
        <dbReference type="ARBA" id="ARBA00023235"/>
    </source>
</evidence>
<feature type="domain" description="Radical SAM core" evidence="11">
    <location>
        <begin position="150"/>
        <end position="364"/>
    </location>
</feature>
<dbReference type="PANTHER" id="PTHR30538">
    <property type="entry name" value="LYSINE 2,3-AMINOMUTASE-RELATED"/>
    <property type="match status" value="1"/>
</dbReference>
<dbReference type="SFLD" id="SFLDS00029">
    <property type="entry name" value="Radical_SAM"/>
    <property type="match status" value="1"/>
</dbReference>
<dbReference type="KEGG" id="dae:Dtox_2931"/>
<dbReference type="Gene3D" id="3.20.20.70">
    <property type="entry name" value="Aldolase class I"/>
    <property type="match status" value="1"/>
</dbReference>
<dbReference type="Proteomes" id="UP000002217">
    <property type="component" value="Chromosome"/>
</dbReference>
<feature type="binding site" evidence="9">
    <location>
        <position position="164"/>
    </location>
    <ligand>
        <name>[4Fe-4S] cluster</name>
        <dbReference type="ChEBI" id="CHEBI:49883"/>
        <note>4Fe-4S-S-AdoMet</note>
    </ligand>
</feature>
<dbReference type="Pfam" id="PF12544">
    <property type="entry name" value="LAM_C"/>
    <property type="match status" value="1"/>
</dbReference>
<dbReference type="InterPro" id="IPR003739">
    <property type="entry name" value="Lys_aminomutase/Glu_NH3_mut"/>
</dbReference>
<dbReference type="CDD" id="cd01335">
    <property type="entry name" value="Radical_SAM"/>
    <property type="match status" value="1"/>
</dbReference>
<name>C8W2K3_DESAS</name>
<feature type="modified residue" description="N6-(pyridoxal phosphate)lysine" evidence="10">
    <location>
        <position position="376"/>
    </location>
</feature>
<evidence type="ECO:0000313" key="13">
    <source>
        <dbReference type="Proteomes" id="UP000002217"/>
    </source>
</evidence>
<dbReference type="InterPro" id="IPR025895">
    <property type="entry name" value="LAM_C_dom"/>
</dbReference>
<evidence type="ECO:0000256" key="1">
    <source>
        <dbReference type="ARBA" id="ARBA00001933"/>
    </source>
</evidence>
<keyword evidence="3" id="KW-0949">S-adenosyl-L-methionine</keyword>
<evidence type="ECO:0000256" key="10">
    <source>
        <dbReference type="PIRSR" id="PIRSR603739-50"/>
    </source>
</evidence>